<accession>A0A7C4EJM7</accession>
<comment type="caution">
    <text evidence="3">The sequence shown here is derived from an EMBL/GenBank/DDBJ whole genome shotgun (WGS) entry which is preliminary data.</text>
</comment>
<reference evidence="3" key="1">
    <citation type="journal article" date="2020" name="mSystems">
        <title>Genome- and Community-Level Interaction Insights into Carbon Utilization and Element Cycling Functions of Hydrothermarchaeota in Hydrothermal Sediment.</title>
        <authorList>
            <person name="Zhou Z."/>
            <person name="Liu Y."/>
            <person name="Xu W."/>
            <person name="Pan J."/>
            <person name="Luo Z.H."/>
            <person name="Li M."/>
        </authorList>
    </citation>
    <scope>NUCLEOTIDE SEQUENCE [LARGE SCALE GENOMIC DNA]</scope>
    <source>
        <strain evidence="3">SpSt-788</strain>
    </source>
</reference>
<sequence length="347" mass="41410">MLNSEFFETVSYNCDVSDANYWGYFSICSLLLRLRQLFKIERDLEPWESIENEEIFKWIEKKEEVWKSLENTKLKQVQINKSFFSPFDVEEINSFIFNKGLVYGAGYSLFKKPSFFIGLISKIEEIDGYRIYFIGKEIVRDLFSSSGMSQNNTIYIRLMDIKYRIWENLHGWQNKKDIVSEILLSRFGNPSGWQYPYPEFEKIVQKYSQIVLYHEIAEQQESLSLWMELIKNCMDSKTEYILRGIKDFVADFSIKGPVYKAIDNKDEELLALYLVSQNPYHKKVLKQTLAQIKDALHFKDWKEIDKIRCREFKRWKSVSKQLIEIFELKGFNEVKSLTDKIFEGYMN</sequence>
<dbReference type="Pfam" id="PF21739">
    <property type="entry name" value="DUF6866_N"/>
    <property type="match status" value="1"/>
</dbReference>
<evidence type="ECO:0000313" key="3">
    <source>
        <dbReference type="EMBL" id="HGG98979.1"/>
    </source>
</evidence>
<dbReference type="NCBIfam" id="NF045620">
    <property type="entry name" value="Sfum_1244_fam"/>
    <property type="match status" value="1"/>
</dbReference>
<dbReference type="Pfam" id="PF21740">
    <property type="entry name" value="DUF6866_C"/>
    <property type="match status" value="1"/>
</dbReference>
<protein>
    <submittedName>
        <fullName evidence="3">Uncharacterized protein</fullName>
    </submittedName>
</protein>
<feature type="domain" description="DUF6866" evidence="2">
    <location>
        <begin position="163"/>
        <end position="338"/>
    </location>
</feature>
<name>A0A7C4EJM7_9BACT</name>
<proteinExistence type="predicted"/>
<dbReference type="InterPro" id="IPR054640">
    <property type="entry name" value="Sfum_1244-like"/>
</dbReference>
<organism evidence="3">
    <name type="scientific">Thermodesulfovibrio aggregans</name>
    <dbReference type="NCBI Taxonomy" id="86166"/>
    <lineage>
        <taxon>Bacteria</taxon>
        <taxon>Pseudomonadati</taxon>
        <taxon>Nitrospirota</taxon>
        <taxon>Thermodesulfovibrionia</taxon>
        <taxon>Thermodesulfovibrionales</taxon>
        <taxon>Thermodesulfovibrionaceae</taxon>
        <taxon>Thermodesulfovibrio</taxon>
    </lineage>
</organism>
<dbReference type="InterPro" id="IPR049200">
    <property type="entry name" value="DUF6866_C"/>
</dbReference>
<evidence type="ECO:0000259" key="2">
    <source>
        <dbReference type="Pfam" id="PF21740"/>
    </source>
</evidence>
<feature type="domain" description="DUF6866" evidence="1">
    <location>
        <begin position="6"/>
        <end position="157"/>
    </location>
</feature>
<evidence type="ECO:0000259" key="1">
    <source>
        <dbReference type="Pfam" id="PF21739"/>
    </source>
</evidence>
<dbReference type="InterPro" id="IPR049199">
    <property type="entry name" value="DUF6866_N"/>
</dbReference>
<dbReference type="AlphaFoldDB" id="A0A7C4EJM7"/>
<dbReference type="EMBL" id="DTHO01000007">
    <property type="protein sequence ID" value="HGG98979.1"/>
    <property type="molecule type" value="Genomic_DNA"/>
</dbReference>
<gene>
    <name evidence="3" type="ORF">ENV75_00760</name>
</gene>